<dbReference type="AlphaFoldDB" id="A0A5E4FMJ4"/>
<evidence type="ECO:0000313" key="1">
    <source>
        <dbReference type="EMBL" id="VVA28899.1"/>
    </source>
</evidence>
<name>A0A5E4FMJ4_PRUDU</name>
<dbReference type="Gramene" id="VVA28899">
    <property type="protein sequence ID" value="VVA28899"/>
    <property type="gene ID" value="Prudul26B011702"/>
</dbReference>
<protein>
    <submittedName>
        <fullName evidence="1">PREDICTED: non-ltr retroelement reverse mRNAase</fullName>
    </submittedName>
</protein>
<reference evidence="2" key="1">
    <citation type="journal article" date="2020" name="Plant J.">
        <title>Transposons played a major role in the diversification between the closely related almond and peach genomes: results from the almond genome sequence.</title>
        <authorList>
            <person name="Alioto T."/>
            <person name="Alexiou K.G."/>
            <person name="Bardil A."/>
            <person name="Barteri F."/>
            <person name="Castanera R."/>
            <person name="Cruz F."/>
            <person name="Dhingra A."/>
            <person name="Duval H."/>
            <person name="Fernandez I Marti A."/>
            <person name="Frias L."/>
            <person name="Galan B."/>
            <person name="Garcia J.L."/>
            <person name="Howad W."/>
            <person name="Gomez-Garrido J."/>
            <person name="Gut M."/>
            <person name="Julca I."/>
            <person name="Morata J."/>
            <person name="Puigdomenech P."/>
            <person name="Ribeca P."/>
            <person name="Rubio Cabetas M.J."/>
            <person name="Vlasova A."/>
            <person name="Wirthensohn M."/>
            <person name="Garcia-Mas J."/>
            <person name="Gabaldon T."/>
            <person name="Casacuberta J.M."/>
            <person name="Arus P."/>
        </authorList>
    </citation>
    <scope>NUCLEOTIDE SEQUENCE [LARGE SCALE GENOMIC DNA]</scope>
    <source>
        <strain evidence="2">cv. Texas</strain>
    </source>
</reference>
<dbReference type="InParanoid" id="A0A5E4FMJ4"/>
<organism evidence="1 2">
    <name type="scientific">Prunus dulcis</name>
    <name type="common">Almond</name>
    <name type="synonym">Amygdalus dulcis</name>
    <dbReference type="NCBI Taxonomy" id="3755"/>
    <lineage>
        <taxon>Eukaryota</taxon>
        <taxon>Viridiplantae</taxon>
        <taxon>Streptophyta</taxon>
        <taxon>Embryophyta</taxon>
        <taxon>Tracheophyta</taxon>
        <taxon>Spermatophyta</taxon>
        <taxon>Magnoliopsida</taxon>
        <taxon>eudicotyledons</taxon>
        <taxon>Gunneridae</taxon>
        <taxon>Pentapetalae</taxon>
        <taxon>rosids</taxon>
        <taxon>fabids</taxon>
        <taxon>Rosales</taxon>
        <taxon>Rosaceae</taxon>
        <taxon>Amygdaloideae</taxon>
        <taxon>Amygdaleae</taxon>
        <taxon>Prunus</taxon>
    </lineage>
</organism>
<evidence type="ECO:0000313" key="2">
    <source>
        <dbReference type="Proteomes" id="UP000327085"/>
    </source>
</evidence>
<sequence length="71" mass="7738">MSDVISEYQSAFIPHHMILDNGLAAFETIHCLKRRGESGKKKGYAKARYGQGLWSGGMGIFGVDDAHDGIP</sequence>
<dbReference type="EMBL" id="CABIKO010000153">
    <property type="protein sequence ID" value="VVA28899.1"/>
    <property type="molecule type" value="Genomic_DNA"/>
</dbReference>
<gene>
    <name evidence="1" type="ORF">ALMOND_2B011702</name>
</gene>
<accession>A0A5E4FMJ4</accession>
<dbReference type="Proteomes" id="UP000327085">
    <property type="component" value="Chromosome 2"/>
</dbReference>
<proteinExistence type="predicted"/>